<evidence type="ECO:0000256" key="4">
    <source>
        <dbReference type="ARBA" id="ARBA00022989"/>
    </source>
</evidence>
<evidence type="ECO:0000256" key="8">
    <source>
        <dbReference type="SAM" id="Phobius"/>
    </source>
</evidence>
<evidence type="ECO:0000256" key="1">
    <source>
        <dbReference type="ARBA" id="ARBA00004141"/>
    </source>
</evidence>
<keyword evidence="3 8" id="KW-0812">Transmembrane</keyword>
<organism evidence="9 10">
    <name type="scientific">Argiope bruennichi</name>
    <name type="common">Wasp spider</name>
    <name type="synonym">Aranea bruennichi</name>
    <dbReference type="NCBI Taxonomy" id="94029"/>
    <lineage>
        <taxon>Eukaryota</taxon>
        <taxon>Metazoa</taxon>
        <taxon>Ecdysozoa</taxon>
        <taxon>Arthropoda</taxon>
        <taxon>Chelicerata</taxon>
        <taxon>Arachnida</taxon>
        <taxon>Araneae</taxon>
        <taxon>Araneomorphae</taxon>
        <taxon>Entelegynae</taxon>
        <taxon>Araneoidea</taxon>
        <taxon>Araneidae</taxon>
        <taxon>Argiope</taxon>
    </lineage>
</organism>
<gene>
    <name evidence="9" type="ORF">HNY73_017626</name>
</gene>
<dbReference type="InterPro" id="IPR055299">
    <property type="entry name" value="TIMMDC1"/>
</dbReference>
<dbReference type="GO" id="GO:0005739">
    <property type="term" value="C:mitochondrion"/>
    <property type="evidence" value="ECO:0007669"/>
    <property type="project" value="TreeGrafter"/>
</dbReference>
<name>A0A8T0EBP0_ARGBR</name>
<sequence length="169" mass="18569">MNYVITTGKYTIIVAAAFGGFASMMKAKEDFFRKNKAKSFESQHLAKRSLTNEMTMALLQGGTKSALKYGSFCSFYLLSTMTAANYRNKISVWEHAVSGAVLGGFSRINYGLKGFAVAGVLGGFLGLIAGGLITMGTGGMTMDEFRCWLHEEHYLRLKQERLKEGKETS</sequence>
<dbReference type="EMBL" id="JABXBU010002228">
    <property type="protein sequence ID" value="KAF8770053.1"/>
    <property type="molecule type" value="Genomic_DNA"/>
</dbReference>
<reference evidence="9" key="2">
    <citation type="submission" date="2020-06" db="EMBL/GenBank/DDBJ databases">
        <authorList>
            <person name="Sheffer M."/>
        </authorList>
    </citation>
    <scope>NUCLEOTIDE SEQUENCE</scope>
</reference>
<dbReference type="GO" id="GO:0032981">
    <property type="term" value="P:mitochondrial respiratory chain complex I assembly"/>
    <property type="evidence" value="ECO:0007669"/>
    <property type="project" value="InterPro"/>
</dbReference>
<reference evidence="9" key="1">
    <citation type="journal article" date="2020" name="bioRxiv">
        <title>Chromosome-level reference genome of the European wasp spider Argiope bruennichi: a resource for studies on range expansion and evolutionary adaptation.</title>
        <authorList>
            <person name="Sheffer M.M."/>
            <person name="Hoppe A."/>
            <person name="Krehenwinkel H."/>
            <person name="Uhl G."/>
            <person name="Kuss A.W."/>
            <person name="Jensen L."/>
            <person name="Jensen C."/>
            <person name="Gillespie R.G."/>
            <person name="Hoff K.J."/>
            <person name="Prost S."/>
        </authorList>
    </citation>
    <scope>NUCLEOTIDE SEQUENCE</scope>
</reference>
<comment type="subcellular location">
    <subcellularLocation>
        <location evidence="1">Membrane</location>
        <topology evidence="1">Multi-pass membrane protein</topology>
    </subcellularLocation>
</comment>
<evidence type="ECO:0000313" key="10">
    <source>
        <dbReference type="Proteomes" id="UP000807504"/>
    </source>
</evidence>
<evidence type="ECO:0000313" key="9">
    <source>
        <dbReference type="EMBL" id="KAF8770053.1"/>
    </source>
</evidence>
<evidence type="ECO:0000256" key="5">
    <source>
        <dbReference type="ARBA" id="ARBA00023136"/>
    </source>
</evidence>
<evidence type="ECO:0000256" key="7">
    <source>
        <dbReference type="ARBA" id="ARBA00041344"/>
    </source>
</evidence>
<evidence type="ECO:0000256" key="3">
    <source>
        <dbReference type="ARBA" id="ARBA00022692"/>
    </source>
</evidence>
<dbReference type="PANTHER" id="PTHR13002">
    <property type="entry name" value="C3ORF1 PROTEIN-RELATED"/>
    <property type="match status" value="1"/>
</dbReference>
<dbReference type="Proteomes" id="UP000807504">
    <property type="component" value="Unassembled WGS sequence"/>
</dbReference>
<dbReference type="PANTHER" id="PTHR13002:SF1">
    <property type="entry name" value="COMPLEX I ASSEMBLY FACTOR TIMMDC1, MITOCHONDRIAL"/>
    <property type="match status" value="1"/>
</dbReference>
<dbReference type="OMA" id="HRGPKAM"/>
<dbReference type="AlphaFoldDB" id="A0A8T0EBP0"/>
<evidence type="ECO:0000256" key="2">
    <source>
        <dbReference type="ARBA" id="ARBA00008444"/>
    </source>
</evidence>
<keyword evidence="5 8" id="KW-0472">Membrane</keyword>
<comment type="caution">
    <text evidence="9">The sequence shown here is derived from an EMBL/GenBank/DDBJ whole genome shotgun (WGS) entry which is preliminary data.</text>
</comment>
<accession>A0A8T0EBP0</accession>
<protein>
    <recommendedName>
        <fullName evidence="6">Complex I assembly factor TIMMDC1, mitochondrial</fullName>
    </recommendedName>
    <alternativeName>
        <fullName evidence="7">Translocase of inner mitochondrial membrane domain-containing protein 1</fullName>
    </alternativeName>
</protein>
<keyword evidence="10" id="KW-1185">Reference proteome</keyword>
<evidence type="ECO:0000256" key="6">
    <source>
        <dbReference type="ARBA" id="ARBA00040778"/>
    </source>
</evidence>
<proteinExistence type="inferred from homology"/>
<feature type="transmembrane region" description="Helical" evidence="8">
    <location>
        <begin position="6"/>
        <end position="25"/>
    </location>
</feature>
<keyword evidence="4 8" id="KW-1133">Transmembrane helix</keyword>
<dbReference type="GO" id="GO:0016020">
    <property type="term" value="C:membrane"/>
    <property type="evidence" value="ECO:0007669"/>
    <property type="project" value="UniProtKB-SubCell"/>
</dbReference>
<comment type="similarity">
    <text evidence="2">Belongs to the Tim17/Tim22/Tim23 family.</text>
</comment>
<feature type="transmembrane region" description="Helical" evidence="8">
    <location>
        <begin position="115"/>
        <end position="135"/>
    </location>
</feature>